<dbReference type="FunFam" id="3.90.780.10:FF:000009">
    <property type="entry name" value="Ser/Thr protein phosphatase family"/>
    <property type="match status" value="1"/>
</dbReference>
<evidence type="ECO:0000313" key="3">
    <source>
        <dbReference type="EMBL" id="KAH0543691.1"/>
    </source>
</evidence>
<dbReference type="AlphaFoldDB" id="A0A9P8KZL5"/>
<feature type="domain" description="Putative 5'-nucleotidase C-terminal" evidence="2">
    <location>
        <begin position="265"/>
        <end position="477"/>
    </location>
</feature>
<dbReference type="EMBL" id="JAGHQL010000028">
    <property type="protein sequence ID" value="KAH0543691.1"/>
    <property type="molecule type" value="Genomic_DNA"/>
</dbReference>
<dbReference type="SUPFAM" id="SSF56300">
    <property type="entry name" value="Metallo-dependent phosphatases"/>
    <property type="match status" value="1"/>
</dbReference>
<dbReference type="GO" id="GO:0016787">
    <property type="term" value="F:hydrolase activity"/>
    <property type="evidence" value="ECO:0007669"/>
    <property type="project" value="InterPro"/>
</dbReference>
<dbReference type="Gene3D" id="3.90.780.10">
    <property type="entry name" value="5'-Nucleotidase, C-terminal domain"/>
    <property type="match status" value="2"/>
</dbReference>
<dbReference type="GO" id="GO:0005829">
    <property type="term" value="C:cytosol"/>
    <property type="evidence" value="ECO:0007669"/>
    <property type="project" value="TreeGrafter"/>
</dbReference>
<sequence length="517" mass="58622">MYLEGDMLRVSSDSEIVVYDSANILTSNHELYKKSSADTEYLTTVPNFGENYLASNLDYVNSKTGERVPLAPRSRKFTTKNQGIRILAFGFIFDFAGNYNNTIVQSVERTVSEPWFQDAIRDRDVDLFLVIGHVPARSKEYTAIHRAIRAVNWDTPIQFFGGHTHIRDYKIYDSQSVALMSGRYMETIGFMSIEGLGTGRKATKGAAGLKFERMYIDNNLYSFHHHTQLNDSTFPTTHGLTVSKYIAHARKTLKLDSVHGCAPRDLWLFRARYGSRGSIYTWLEDNVLSDTVVDKERADKPRITIANTGAIRFDIFKGPFTRDTAFIVSPFTSTFRYIRDVPYDVAAKLIRLINNEEPILADAGATMPFSALRPPEQMSIVEDVVVEEMPLLDYDERVHGDQVRFGQHHGQGDEEPSLTPGYTTKDDLGDNGDDTLHTMASNYRVPNCIQGNASFPHNRAPDQVDLVFLDFVEPYILLALRFLGQEYSPKDVQSYMGNETLTTVITQWVERNWDTGC</sequence>
<dbReference type="InterPro" id="IPR053828">
    <property type="entry name" value="Nucleosidase_C"/>
</dbReference>
<dbReference type="InterPro" id="IPR036907">
    <property type="entry name" value="5'-Nucleotdase_C_sf"/>
</dbReference>
<evidence type="ECO:0000313" key="4">
    <source>
        <dbReference type="Proteomes" id="UP000698800"/>
    </source>
</evidence>
<dbReference type="Pfam" id="PF21953">
    <property type="entry name" value="NadN_nucleosid_C"/>
    <property type="match status" value="1"/>
</dbReference>
<gene>
    <name evidence="3" type="ORF">FGG08_002007</name>
</gene>
<dbReference type="PANTHER" id="PTHR11575:SF43">
    <property type="entry name" value="SER_THR PROTEIN PHOSPHATASE FAMILY (AFU_ORTHOLOGUE AFUA_3G04160)"/>
    <property type="match status" value="1"/>
</dbReference>
<name>A0A9P8KZL5_9PEZI</name>
<evidence type="ECO:0000259" key="2">
    <source>
        <dbReference type="Pfam" id="PF21953"/>
    </source>
</evidence>
<dbReference type="SUPFAM" id="SSF55816">
    <property type="entry name" value="5'-nucleotidase (syn. UDP-sugar hydrolase), C-terminal domain"/>
    <property type="match status" value="1"/>
</dbReference>
<dbReference type="Gene3D" id="3.60.21.10">
    <property type="match status" value="1"/>
</dbReference>
<organism evidence="3 4">
    <name type="scientific">Glutinoglossum americanum</name>
    <dbReference type="NCBI Taxonomy" id="1670608"/>
    <lineage>
        <taxon>Eukaryota</taxon>
        <taxon>Fungi</taxon>
        <taxon>Dikarya</taxon>
        <taxon>Ascomycota</taxon>
        <taxon>Pezizomycotina</taxon>
        <taxon>Geoglossomycetes</taxon>
        <taxon>Geoglossales</taxon>
        <taxon>Geoglossaceae</taxon>
        <taxon>Glutinoglossum</taxon>
    </lineage>
</organism>
<feature type="region of interest" description="Disordered" evidence="1">
    <location>
        <begin position="405"/>
        <end position="437"/>
    </location>
</feature>
<dbReference type="OrthoDB" id="7722975at2759"/>
<dbReference type="Proteomes" id="UP000698800">
    <property type="component" value="Unassembled WGS sequence"/>
</dbReference>
<dbReference type="InterPro" id="IPR006179">
    <property type="entry name" value="5_nucleotidase/apyrase"/>
</dbReference>
<reference evidence="3" key="1">
    <citation type="submission" date="2021-03" db="EMBL/GenBank/DDBJ databases">
        <title>Comparative genomics and phylogenomic investigation of the class Geoglossomycetes provide insights into ecological specialization and systematics.</title>
        <authorList>
            <person name="Melie T."/>
            <person name="Pirro S."/>
            <person name="Miller A.N."/>
            <person name="Quandt A."/>
        </authorList>
    </citation>
    <scope>NUCLEOTIDE SEQUENCE</scope>
    <source>
        <strain evidence="3">GBOQ0MN5Z8</strain>
    </source>
</reference>
<evidence type="ECO:0000256" key="1">
    <source>
        <dbReference type="SAM" id="MobiDB-lite"/>
    </source>
</evidence>
<dbReference type="InterPro" id="IPR029052">
    <property type="entry name" value="Metallo-depent_PP-like"/>
</dbReference>
<comment type="caution">
    <text evidence="3">The sequence shown here is derived from an EMBL/GenBank/DDBJ whole genome shotgun (WGS) entry which is preliminary data.</text>
</comment>
<dbReference type="GO" id="GO:0009166">
    <property type="term" value="P:nucleotide catabolic process"/>
    <property type="evidence" value="ECO:0007669"/>
    <property type="project" value="InterPro"/>
</dbReference>
<accession>A0A9P8KZL5</accession>
<proteinExistence type="predicted"/>
<protein>
    <recommendedName>
        <fullName evidence="2">Putative 5'-nucleotidase C-terminal domain-containing protein</fullName>
    </recommendedName>
</protein>
<keyword evidence="4" id="KW-1185">Reference proteome</keyword>
<dbReference type="PANTHER" id="PTHR11575">
    <property type="entry name" value="5'-NUCLEOTIDASE-RELATED"/>
    <property type="match status" value="1"/>
</dbReference>